<gene>
    <name evidence="3" type="ORF">CFH83_00315</name>
</gene>
<evidence type="ECO:0000259" key="2">
    <source>
        <dbReference type="Pfam" id="PF18862"/>
    </source>
</evidence>
<feature type="domain" description="ApeA N-terminal" evidence="2">
    <location>
        <begin position="21"/>
        <end position="249"/>
    </location>
</feature>
<evidence type="ECO:0000259" key="1">
    <source>
        <dbReference type="Pfam" id="PF18739"/>
    </source>
</evidence>
<dbReference type="InterPro" id="IPR041223">
    <property type="entry name" value="ApeA_NTD"/>
</dbReference>
<evidence type="ECO:0000313" key="3">
    <source>
        <dbReference type="EMBL" id="DAB39515.1"/>
    </source>
</evidence>
<reference evidence="3 4" key="1">
    <citation type="journal article" date="2017" name="Front. Microbiol.">
        <title>Comparative Genomic Analysis of the Class Epsilonproteobacteria and Proposed Reclassification to Epsilonbacteraeota (phyl. nov.).</title>
        <authorList>
            <person name="Waite D.W."/>
            <person name="Vanwonterghem I."/>
            <person name="Rinke C."/>
            <person name="Parks D.H."/>
            <person name="Zhang Y."/>
            <person name="Takai K."/>
            <person name="Sievert S.M."/>
            <person name="Simon J."/>
            <person name="Campbell B.J."/>
            <person name="Hanson T.E."/>
            <person name="Woyke T."/>
            <person name="Klotz M.G."/>
            <person name="Hugenholtz P."/>
        </authorList>
    </citation>
    <scope>NUCLEOTIDE SEQUENCE [LARGE SCALE GENOMIC DNA]</scope>
    <source>
        <strain evidence="3">UBA12443</strain>
    </source>
</reference>
<organism evidence="3 4">
    <name type="scientific">Sulfuricurvum kujiense</name>
    <dbReference type="NCBI Taxonomy" id="148813"/>
    <lineage>
        <taxon>Bacteria</taxon>
        <taxon>Pseudomonadati</taxon>
        <taxon>Campylobacterota</taxon>
        <taxon>Epsilonproteobacteria</taxon>
        <taxon>Campylobacterales</taxon>
        <taxon>Sulfurimonadaceae</taxon>
        <taxon>Sulfuricurvum</taxon>
    </lineage>
</organism>
<dbReference type="EMBL" id="DLUI01000005">
    <property type="protein sequence ID" value="DAB39515.1"/>
    <property type="molecule type" value="Genomic_DNA"/>
</dbReference>
<feature type="domain" description="Apea-like HEPN" evidence="1">
    <location>
        <begin position="316"/>
        <end position="444"/>
    </location>
</feature>
<dbReference type="AlphaFoldDB" id="A0A2D3WHZ0"/>
<sequence length="466" mass="54579">MSFNIKSLELKENYTFDVIVEDGEERFIAKLELAPERISLTIRGEINEERNYSFGWGNIDQLTCHDVNKTFILYNLKFTHGQSNVLSHYPKYNAYFETTFDVSFLIYSESSFDDSFCSIDIHSDAISKWVGNTETQEEIIDSYHRKEAIFNSPDKLQEFNISINGIGILGVAYNLSMHSSSPDFKSGINFPPSLIYQFSNEISGIKMEQEFEKTYNLLAFLFGNDFIINKVNVLNTYRKRCSLYYPSRKLWPQYGNRLIFYPLGKDIRFNTLDIPSLSLEVFNTYFSLSSIESGYWKKYIKYKRMHNIEEQFLGFFRILETLSFKKKHFLDEAILASVCSKAEPYLIKKFGDKKNVKFFVKGLSRYNESKYNTEKNIQDFYLSLPKIITAQWEFDKNSIGLICKLRNDMTHANDYYLDESEIYAKTKFIEVLLIISMCKKIGISLSDLEKVINRIDGYHLLIKEQI</sequence>
<evidence type="ECO:0008006" key="5">
    <source>
        <dbReference type="Google" id="ProtNLM"/>
    </source>
</evidence>
<comment type="caution">
    <text evidence="3">The sequence shown here is derived from an EMBL/GenBank/DDBJ whole genome shotgun (WGS) entry which is preliminary data.</text>
</comment>
<evidence type="ECO:0000313" key="4">
    <source>
        <dbReference type="Proteomes" id="UP000228859"/>
    </source>
</evidence>
<protein>
    <recommendedName>
        <fullName evidence="5">ApeA N-terminal domain-containing protein</fullName>
    </recommendedName>
</protein>
<dbReference type="InterPro" id="IPR041229">
    <property type="entry name" value="HEPN_Apea"/>
</dbReference>
<dbReference type="Pfam" id="PF18862">
    <property type="entry name" value="ApeA_NTD1"/>
    <property type="match status" value="1"/>
</dbReference>
<dbReference type="Proteomes" id="UP000228859">
    <property type="component" value="Unassembled WGS sequence"/>
</dbReference>
<proteinExistence type="predicted"/>
<name>A0A2D3WHZ0_9BACT</name>
<dbReference type="Pfam" id="PF18739">
    <property type="entry name" value="HEPN_Apea"/>
    <property type="match status" value="1"/>
</dbReference>
<accession>A0A2D3WHZ0</accession>